<dbReference type="EMBL" id="JAVDQD010000002">
    <property type="protein sequence ID" value="MDR6238706.1"/>
    <property type="molecule type" value="Genomic_DNA"/>
</dbReference>
<dbReference type="GO" id="GO:0009279">
    <property type="term" value="C:cell outer membrane"/>
    <property type="evidence" value="ECO:0007669"/>
    <property type="project" value="UniProtKB-SubCell"/>
</dbReference>
<dbReference type="InterPro" id="IPR023996">
    <property type="entry name" value="TonB-dep_OMP_SusC/RagA"/>
</dbReference>
<dbReference type="Pfam" id="PF13715">
    <property type="entry name" value="CarbopepD_reg_2"/>
    <property type="match status" value="1"/>
</dbReference>
<evidence type="ECO:0000256" key="7">
    <source>
        <dbReference type="ARBA" id="ARBA00023237"/>
    </source>
</evidence>
<dbReference type="InterPro" id="IPR037066">
    <property type="entry name" value="Plug_dom_sf"/>
</dbReference>
<evidence type="ECO:0000256" key="5">
    <source>
        <dbReference type="ARBA" id="ARBA00023077"/>
    </source>
</evidence>
<feature type="domain" description="TonB-dependent receptor-like beta-barrel" evidence="11">
    <location>
        <begin position="396"/>
        <end position="963"/>
    </location>
</feature>
<dbReference type="NCBIfam" id="TIGR04056">
    <property type="entry name" value="OMP_RagA_SusC"/>
    <property type="match status" value="1"/>
</dbReference>
<dbReference type="InterPro" id="IPR036942">
    <property type="entry name" value="Beta-barrel_TonB_sf"/>
</dbReference>
<dbReference type="AlphaFoldDB" id="A0AAE4BRI6"/>
<dbReference type="Pfam" id="PF00593">
    <property type="entry name" value="TonB_dep_Rec_b-barrel"/>
    <property type="match status" value="1"/>
</dbReference>
<comment type="subcellular location">
    <subcellularLocation>
        <location evidence="1 8">Cell outer membrane</location>
        <topology evidence="1 8">Multi-pass membrane protein</topology>
    </subcellularLocation>
</comment>
<organism evidence="13 14">
    <name type="scientific">Aureibacter tunicatorum</name>
    <dbReference type="NCBI Taxonomy" id="866807"/>
    <lineage>
        <taxon>Bacteria</taxon>
        <taxon>Pseudomonadati</taxon>
        <taxon>Bacteroidota</taxon>
        <taxon>Cytophagia</taxon>
        <taxon>Cytophagales</taxon>
        <taxon>Persicobacteraceae</taxon>
        <taxon>Aureibacter</taxon>
    </lineage>
</organism>
<evidence type="ECO:0000256" key="8">
    <source>
        <dbReference type="PROSITE-ProRule" id="PRU01360"/>
    </source>
</evidence>
<keyword evidence="4 8" id="KW-0812">Transmembrane</keyword>
<evidence type="ECO:0000256" key="3">
    <source>
        <dbReference type="ARBA" id="ARBA00022452"/>
    </source>
</evidence>
<keyword evidence="6 8" id="KW-0472">Membrane</keyword>
<evidence type="ECO:0000259" key="12">
    <source>
        <dbReference type="Pfam" id="PF07715"/>
    </source>
</evidence>
<dbReference type="Pfam" id="PF07715">
    <property type="entry name" value="Plug"/>
    <property type="match status" value="1"/>
</dbReference>
<gene>
    <name evidence="13" type="ORF">HNQ88_001743</name>
</gene>
<reference evidence="13" key="1">
    <citation type="submission" date="2023-07" db="EMBL/GenBank/DDBJ databases">
        <title>Genomic Encyclopedia of Type Strains, Phase IV (KMG-IV): sequencing the most valuable type-strain genomes for metagenomic binning, comparative biology and taxonomic classification.</title>
        <authorList>
            <person name="Goeker M."/>
        </authorList>
    </citation>
    <scope>NUCLEOTIDE SEQUENCE</scope>
    <source>
        <strain evidence="13">DSM 26174</strain>
    </source>
</reference>
<dbReference type="Proteomes" id="UP001185092">
    <property type="component" value="Unassembled WGS sequence"/>
</dbReference>
<name>A0AAE4BRI6_9BACT</name>
<feature type="domain" description="TonB-dependent receptor plug" evidence="12">
    <location>
        <begin position="118"/>
        <end position="234"/>
    </location>
</feature>
<accession>A0AAE4BRI6</accession>
<keyword evidence="10" id="KW-0732">Signal</keyword>
<feature type="signal peptide" evidence="10">
    <location>
        <begin position="1"/>
        <end position="25"/>
    </location>
</feature>
<dbReference type="FunFam" id="2.60.40.1120:FF:000003">
    <property type="entry name" value="Outer membrane protein Omp121"/>
    <property type="match status" value="1"/>
</dbReference>
<dbReference type="NCBIfam" id="TIGR04057">
    <property type="entry name" value="SusC_RagA_signa"/>
    <property type="match status" value="1"/>
</dbReference>
<evidence type="ECO:0000313" key="13">
    <source>
        <dbReference type="EMBL" id="MDR6238706.1"/>
    </source>
</evidence>
<dbReference type="FunFam" id="2.170.130.10:FF:000008">
    <property type="entry name" value="SusC/RagA family TonB-linked outer membrane protein"/>
    <property type="match status" value="1"/>
</dbReference>
<evidence type="ECO:0000259" key="11">
    <source>
        <dbReference type="Pfam" id="PF00593"/>
    </source>
</evidence>
<dbReference type="RefSeq" id="WP_309938212.1">
    <property type="nucleotide sequence ID" value="NZ_AP025305.1"/>
</dbReference>
<keyword evidence="3 8" id="KW-1134">Transmembrane beta strand</keyword>
<dbReference type="InterPro" id="IPR008969">
    <property type="entry name" value="CarboxyPept-like_regulatory"/>
</dbReference>
<keyword evidence="7 8" id="KW-0998">Cell outer membrane</keyword>
<evidence type="ECO:0000256" key="9">
    <source>
        <dbReference type="RuleBase" id="RU003357"/>
    </source>
</evidence>
<dbReference type="SUPFAM" id="SSF56935">
    <property type="entry name" value="Porins"/>
    <property type="match status" value="1"/>
</dbReference>
<dbReference type="SUPFAM" id="SSF49464">
    <property type="entry name" value="Carboxypeptidase regulatory domain-like"/>
    <property type="match status" value="1"/>
</dbReference>
<evidence type="ECO:0000256" key="4">
    <source>
        <dbReference type="ARBA" id="ARBA00022692"/>
    </source>
</evidence>
<keyword evidence="13" id="KW-0675">Receptor</keyword>
<keyword evidence="5 9" id="KW-0798">TonB box</keyword>
<dbReference type="InterPro" id="IPR039426">
    <property type="entry name" value="TonB-dep_rcpt-like"/>
</dbReference>
<evidence type="ECO:0000313" key="14">
    <source>
        <dbReference type="Proteomes" id="UP001185092"/>
    </source>
</evidence>
<dbReference type="PROSITE" id="PS52016">
    <property type="entry name" value="TONB_DEPENDENT_REC_3"/>
    <property type="match status" value="1"/>
</dbReference>
<evidence type="ECO:0000256" key="6">
    <source>
        <dbReference type="ARBA" id="ARBA00023136"/>
    </source>
</evidence>
<dbReference type="Gene3D" id="2.60.40.1120">
    <property type="entry name" value="Carboxypeptidase-like, regulatory domain"/>
    <property type="match status" value="1"/>
</dbReference>
<dbReference type="Gene3D" id="2.40.170.20">
    <property type="entry name" value="TonB-dependent receptor, beta-barrel domain"/>
    <property type="match status" value="1"/>
</dbReference>
<feature type="chain" id="PRO_5042071853" evidence="10">
    <location>
        <begin position="26"/>
        <end position="1000"/>
    </location>
</feature>
<dbReference type="Gene3D" id="2.170.130.10">
    <property type="entry name" value="TonB-dependent receptor, plug domain"/>
    <property type="match status" value="1"/>
</dbReference>
<comment type="caution">
    <text evidence="13">The sequence shown here is derived from an EMBL/GenBank/DDBJ whole genome shotgun (WGS) entry which is preliminary data.</text>
</comment>
<dbReference type="InterPro" id="IPR023997">
    <property type="entry name" value="TonB-dep_OMP_SusC/RagA_CS"/>
</dbReference>
<keyword evidence="2 8" id="KW-0813">Transport</keyword>
<dbReference type="InterPro" id="IPR000531">
    <property type="entry name" value="Beta-barrel_TonB"/>
</dbReference>
<keyword evidence="14" id="KW-1185">Reference proteome</keyword>
<protein>
    <submittedName>
        <fullName evidence="13">Iron complex outermembrane receptor protein</fullName>
    </submittedName>
</protein>
<sequence>MRSRRFLFTMMLAMLLGMLGTEALAQATWYQGTVVGQSDGLPIPGVNVLIKGTSKGTVTDFDGKFSLDANAGDVLVMSFVGYQTQEVKLSNQTQLSISLAEDMMGLEEIVVIGYGEVKKKDLTGSVEAISTADFNAGPISSPQDLITGKIAGVNITSAGGAPGSAQQIRIRAGSSLNASNDPLIIIDGFPIDNSTIAGMRNPLNSVNPNDIESFTVLKDASATAIYGSRASNGVIIITTKKGTKGNLKVDYSGNVSVNTPTKTVDVLDADQYRQVIEQQYGRDHAAYQTLGNSNTNWQEEVLRTSISTDHNISLSGTVGEKTILPYRASVGYNQNNGILETSSLERITANLNLSPKFFDDHLAVNLNAKGMNVKNRFADTGALGSAIAFDPTQSVYDSNMGRFGGYTTWVDGDGNPITIAPSNPVAMLHQTENTSDVNRFIGNAQFDYRLHFLPDLRFNLNVGMDYANGTGSTINPTTAAWQYNVQDPTQGGYYTEYDQTQTNKLLDFYTQYVKEVPSLKSKFDVMGGYSWQHFKTEQNGFDSNFARSTDDEYYTERPYAFEHYLVSFFGRFNYTFDEKYLLTATLRYDGTSKFGKENRWGLFPSVAMAWNVDKESFLVNSNSISQLKLRAGWGVTGQQDIGSNYGFMPTYVESDVRSQYVYYDPNTGRMMYRTIRPDGYDENLKWEETTTYNVGIDYGFFNDKIYGKIDAYYRETNDMLSEVPVASGSNLTNMLFTNVGSMVNKGIEFSLNTKIVESQDLNIHLGGNVTYNHSEITKLTLVDDPDNDGSILTGGIQGGTGNMVQIHSVGYAPSSFYLYEQVYDDNGKPIEGAYVDRNGDGKIDDEDRYIAGSSVPKWIAGLNFMVNYKRWTLSGSGHGSFGQYVYNNVASQNTFYGNMNVSGFNSNRMTDVTEVGFNDAQYLSDHYLEKGSFFRMDNIMLSYDFEEFWNGKVKARVFATVNNAFVISSYDGLDPEIPNGIDNNVYPRPRSYMLGVNLSF</sequence>
<evidence type="ECO:0000256" key="1">
    <source>
        <dbReference type="ARBA" id="ARBA00004571"/>
    </source>
</evidence>
<evidence type="ECO:0000256" key="2">
    <source>
        <dbReference type="ARBA" id="ARBA00022448"/>
    </source>
</evidence>
<comment type="similarity">
    <text evidence="8 9">Belongs to the TonB-dependent receptor family.</text>
</comment>
<evidence type="ECO:0000256" key="10">
    <source>
        <dbReference type="SAM" id="SignalP"/>
    </source>
</evidence>
<dbReference type="InterPro" id="IPR012910">
    <property type="entry name" value="Plug_dom"/>
</dbReference>
<proteinExistence type="inferred from homology"/>